<name>G5JVS8_9STRE</name>
<evidence type="ECO:0000313" key="3">
    <source>
        <dbReference type="Proteomes" id="UP000003573"/>
    </source>
</evidence>
<evidence type="ECO:0000313" key="2">
    <source>
        <dbReference type="EMBL" id="EHJ53096.1"/>
    </source>
</evidence>
<dbReference type="STRING" id="764298.STRMA_1096"/>
<dbReference type="SMART" id="SM00849">
    <property type="entry name" value="Lactamase_B"/>
    <property type="match status" value="1"/>
</dbReference>
<comment type="caution">
    <text evidence="2">The sequence shown here is derived from an EMBL/GenBank/DDBJ whole genome shotgun (WGS) entry which is preliminary data.</text>
</comment>
<sequence length="257" mass="28825">MIDVGQGDSIFIRDMRGKTILIDVGGKVAFAKKASWQRALQTANAEKTLIPYLKTQGVDTIDQLVLTHTDTDHMGDMETVAKSFKIREILVSSGSLTKPNFVKRLKKMKEKIKVVRAGDKLPIMGTSLQILYPFEKGDGGNNDSLVLYGQLLNLTFLFTGDLEKEGEEALMRSYVSLPADVLKAGHHGSKGSSSLKFLSFISAKLALISAGKNNRYKHPHLETLERFKRQHMIVYRTDQEGAIRFRGIKKWKIETVR</sequence>
<keyword evidence="3" id="KW-1185">Reference proteome</keyword>
<dbReference type="GO" id="GO:0030420">
    <property type="term" value="P:establishment of competence for transformation"/>
    <property type="evidence" value="ECO:0007669"/>
    <property type="project" value="InterPro"/>
</dbReference>
<gene>
    <name evidence="2" type="ORF">STRMA_1096</name>
</gene>
<dbReference type="InterPro" id="IPR001279">
    <property type="entry name" value="Metallo-B-lactamas"/>
</dbReference>
<dbReference type="AlphaFoldDB" id="G5JVS8"/>
<dbReference type="InterPro" id="IPR052159">
    <property type="entry name" value="Competence_DNA_uptake"/>
</dbReference>
<dbReference type="CDD" id="cd07731">
    <property type="entry name" value="ComA-like_MBL-fold"/>
    <property type="match status" value="1"/>
</dbReference>
<dbReference type="eggNOG" id="COG2333">
    <property type="taxonomic scope" value="Bacteria"/>
</dbReference>
<dbReference type="PANTHER" id="PTHR30619:SF1">
    <property type="entry name" value="RECOMBINATION PROTEIN 2"/>
    <property type="match status" value="1"/>
</dbReference>
<feature type="domain" description="Metallo-beta-lactamase" evidence="1">
    <location>
        <begin position="6"/>
        <end position="212"/>
    </location>
</feature>
<dbReference type="GO" id="GO:0016020">
    <property type="term" value="C:membrane"/>
    <property type="evidence" value="ECO:0007669"/>
    <property type="project" value="InterPro"/>
</dbReference>
<evidence type="ECO:0000259" key="1">
    <source>
        <dbReference type="SMART" id="SM00849"/>
    </source>
</evidence>
<dbReference type="PANTHER" id="PTHR30619">
    <property type="entry name" value="DNA INTERNALIZATION/COMPETENCE PROTEIN COMEC/REC2"/>
    <property type="match status" value="1"/>
</dbReference>
<dbReference type="Proteomes" id="UP000003573">
    <property type="component" value="Unassembled WGS sequence"/>
</dbReference>
<organism evidence="2 3">
    <name type="scientific">Streptococcus macacae NCTC 11558</name>
    <dbReference type="NCBI Taxonomy" id="764298"/>
    <lineage>
        <taxon>Bacteria</taxon>
        <taxon>Bacillati</taxon>
        <taxon>Bacillota</taxon>
        <taxon>Bacilli</taxon>
        <taxon>Lactobacillales</taxon>
        <taxon>Streptococcaceae</taxon>
        <taxon>Streptococcus</taxon>
    </lineage>
</organism>
<reference evidence="2 3" key="1">
    <citation type="journal article" date="2014" name="Int. J. Syst. Evol. Microbiol.">
        <title>Phylogenomics and the dynamic genome evolution of the genus Streptococcus.</title>
        <authorList>
            <consortium name="The Broad Institute Genome Sequencing Platform"/>
            <person name="Richards V.P."/>
            <person name="Palmer S.R."/>
            <person name="Pavinski Bitar P.D."/>
            <person name="Qin X."/>
            <person name="Weinstock G.M."/>
            <person name="Highlander S.K."/>
            <person name="Town C.D."/>
            <person name="Burne R.A."/>
            <person name="Stanhope M.J."/>
        </authorList>
    </citation>
    <scope>NUCLEOTIDE SEQUENCE [LARGE SCALE GENOMIC DNA]</scope>
    <source>
        <strain evidence="2 3">NCTC 11558</strain>
    </source>
</reference>
<accession>G5JVS8</accession>
<dbReference type="Pfam" id="PF00753">
    <property type="entry name" value="Lactamase_B"/>
    <property type="match status" value="1"/>
</dbReference>
<dbReference type="EMBL" id="AEUW02000001">
    <property type="protein sequence ID" value="EHJ53096.1"/>
    <property type="molecule type" value="Genomic_DNA"/>
</dbReference>
<dbReference type="SUPFAM" id="SSF56281">
    <property type="entry name" value="Metallo-hydrolase/oxidoreductase"/>
    <property type="match status" value="1"/>
</dbReference>
<dbReference type="NCBIfam" id="TIGR00361">
    <property type="entry name" value="ComEC_Rec2"/>
    <property type="match status" value="1"/>
</dbReference>
<dbReference type="InterPro" id="IPR036866">
    <property type="entry name" value="RibonucZ/Hydroxyglut_hydro"/>
</dbReference>
<dbReference type="InterPro" id="IPR035681">
    <property type="entry name" value="ComA-like_MBL"/>
</dbReference>
<dbReference type="InterPro" id="IPR004797">
    <property type="entry name" value="Competence_ComEC/Rec2"/>
</dbReference>
<proteinExistence type="predicted"/>
<protein>
    <submittedName>
        <fullName evidence="2">DNA internalization competence protein ComEC/Rec2-like protein</fullName>
    </submittedName>
</protein>
<dbReference type="Gene3D" id="3.60.15.10">
    <property type="entry name" value="Ribonuclease Z/Hydroxyacylglutathione hydrolase-like"/>
    <property type="match status" value="1"/>
</dbReference>